<dbReference type="Pfam" id="PF24852">
    <property type="entry name" value="DUF7726"/>
    <property type="match status" value="2"/>
</dbReference>
<evidence type="ECO:0000313" key="3">
    <source>
        <dbReference type="EMBL" id="KAK0657073.1"/>
    </source>
</evidence>
<sequence length="369" mass="39657">MNPFQKPSARAPLGALPTTATNYPPTTATAVPLPSILNPAPPLNKENAPLAPLTKTYPSQAPIPTLLPTSAGQKRKSLDQHPTADGDDDEDDYMYLVEDLPIDQNCDQVRRKINRFLDAGEMTKTAFANKIGVSMKSLNNFLAEHGANKGSGSASYDCAWAFFKARELKGIKIPNKAQLAKKQRVATAAAAAAAPAAPGAAPAAVPAAAPAKKGAFANGNTSGLDLSTVTLEGEDTDTVPIFDSCDEIRRKINLHMNSPGVTQAQFCRDMLAQFNSPSKPKAIQGTQLARFRGMKGATSGAASLVFYGAYVFFEKVRVKEGKPKTKHRKDMEKTWGPEGVERENHRGGYWCIKGSYPVMDKLGRVSIVR</sequence>
<organism evidence="3 4">
    <name type="scientific">Cercophora newfieldiana</name>
    <dbReference type="NCBI Taxonomy" id="92897"/>
    <lineage>
        <taxon>Eukaryota</taxon>
        <taxon>Fungi</taxon>
        <taxon>Dikarya</taxon>
        <taxon>Ascomycota</taxon>
        <taxon>Pezizomycotina</taxon>
        <taxon>Sordariomycetes</taxon>
        <taxon>Sordariomycetidae</taxon>
        <taxon>Sordariales</taxon>
        <taxon>Lasiosphaeriaceae</taxon>
        <taxon>Cercophora</taxon>
    </lineage>
</organism>
<dbReference type="PANTHER" id="PTHR42339">
    <property type="entry name" value="HISTONE H1"/>
    <property type="match status" value="1"/>
</dbReference>
<name>A0AA39YR14_9PEZI</name>
<dbReference type="AlphaFoldDB" id="A0AA39YR14"/>
<accession>A0AA39YR14</accession>
<keyword evidence="4" id="KW-1185">Reference proteome</keyword>
<reference evidence="3" key="1">
    <citation type="submission" date="2023-06" db="EMBL/GenBank/DDBJ databases">
        <title>Genome-scale phylogeny and comparative genomics of the fungal order Sordariales.</title>
        <authorList>
            <consortium name="Lawrence Berkeley National Laboratory"/>
            <person name="Hensen N."/>
            <person name="Bonometti L."/>
            <person name="Westerberg I."/>
            <person name="Brannstrom I.O."/>
            <person name="Guillou S."/>
            <person name="Cros-Aarteil S."/>
            <person name="Calhoun S."/>
            <person name="Haridas S."/>
            <person name="Kuo A."/>
            <person name="Mondo S."/>
            <person name="Pangilinan J."/>
            <person name="Riley R."/>
            <person name="Labutti K."/>
            <person name="Andreopoulos B."/>
            <person name="Lipzen A."/>
            <person name="Chen C."/>
            <person name="Yanf M."/>
            <person name="Daum C."/>
            <person name="Ng V."/>
            <person name="Clum A."/>
            <person name="Steindorff A."/>
            <person name="Ohm R."/>
            <person name="Martin F."/>
            <person name="Silar P."/>
            <person name="Natvig D."/>
            <person name="Lalanne C."/>
            <person name="Gautier V."/>
            <person name="Ament-Velasquez S.L."/>
            <person name="Kruys A."/>
            <person name="Hutchinson M.I."/>
            <person name="Powell A.J."/>
            <person name="Barry K."/>
            <person name="Miller A.N."/>
            <person name="Grigoriev I.V."/>
            <person name="Debuchy R."/>
            <person name="Gladieux P."/>
            <person name="Thoren M.H."/>
            <person name="Johannesson H."/>
        </authorList>
    </citation>
    <scope>NUCLEOTIDE SEQUENCE</scope>
    <source>
        <strain evidence="3">SMH2532-1</strain>
    </source>
</reference>
<feature type="region of interest" description="Disordered" evidence="1">
    <location>
        <begin position="1"/>
        <end position="89"/>
    </location>
</feature>
<dbReference type="InterPro" id="IPR010982">
    <property type="entry name" value="Lambda_DNA-bd_dom_sf"/>
</dbReference>
<proteinExistence type="predicted"/>
<gene>
    <name evidence="3" type="ORF">B0T16DRAFT_488269</name>
</gene>
<dbReference type="Gene3D" id="1.10.260.40">
    <property type="entry name" value="lambda repressor-like DNA-binding domains"/>
    <property type="match status" value="1"/>
</dbReference>
<feature type="compositionally biased region" description="Low complexity" evidence="1">
    <location>
        <begin position="15"/>
        <end position="32"/>
    </location>
</feature>
<dbReference type="GO" id="GO:0003677">
    <property type="term" value="F:DNA binding"/>
    <property type="evidence" value="ECO:0007669"/>
    <property type="project" value="InterPro"/>
</dbReference>
<comment type="caution">
    <text evidence="3">The sequence shown here is derived from an EMBL/GenBank/DDBJ whole genome shotgun (WGS) entry which is preliminary data.</text>
</comment>
<protein>
    <recommendedName>
        <fullName evidence="2">DUF7726 domain-containing protein</fullName>
    </recommendedName>
</protein>
<feature type="domain" description="DUF7726" evidence="2">
    <location>
        <begin position="101"/>
        <end position="172"/>
    </location>
</feature>
<dbReference type="PANTHER" id="PTHR42339:SF1">
    <property type="entry name" value="HISTONE H1"/>
    <property type="match status" value="1"/>
</dbReference>
<evidence type="ECO:0000313" key="4">
    <source>
        <dbReference type="Proteomes" id="UP001174936"/>
    </source>
</evidence>
<feature type="domain" description="DUF7726" evidence="2">
    <location>
        <begin position="240"/>
        <end position="322"/>
    </location>
</feature>
<evidence type="ECO:0000256" key="1">
    <source>
        <dbReference type="SAM" id="MobiDB-lite"/>
    </source>
</evidence>
<dbReference type="Proteomes" id="UP001174936">
    <property type="component" value="Unassembled WGS sequence"/>
</dbReference>
<dbReference type="InterPro" id="IPR056143">
    <property type="entry name" value="DUF7726"/>
</dbReference>
<evidence type="ECO:0000259" key="2">
    <source>
        <dbReference type="Pfam" id="PF24852"/>
    </source>
</evidence>
<dbReference type="EMBL" id="JAULSV010000001">
    <property type="protein sequence ID" value="KAK0657073.1"/>
    <property type="molecule type" value="Genomic_DNA"/>
</dbReference>